<evidence type="ECO:0000313" key="1">
    <source>
        <dbReference type="EMBL" id="CAG9283876.1"/>
    </source>
</evidence>
<dbReference type="Proteomes" id="UP000836788">
    <property type="component" value="Chromosome 2"/>
</dbReference>
<accession>A0A8J9S7G3</accession>
<gene>
    <name evidence="1" type="ORF">PTTT1_LOCUS24211</name>
</gene>
<protein>
    <submittedName>
        <fullName evidence="1">Uncharacterized protein</fullName>
    </submittedName>
</protein>
<reference evidence="1" key="1">
    <citation type="submission" date="2022-02" db="EMBL/GenBank/DDBJ databases">
        <authorList>
            <person name="Giguere J D."/>
        </authorList>
    </citation>
    <scope>NUCLEOTIDE SEQUENCE</scope>
    <source>
        <strain evidence="1">CCAP 1055/1</strain>
    </source>
</reference>
<proteinExistence type="predicted"/>
<dbReference type="EMBL" id="OU594943">
    <property type="protein sequence ID" value="CAG9283876.1"/>
    <property type="molecule type" value="Genomic_DNA"/>
</dbReference>
<name>A0A8J9S7G3_PHATR</name>
<dbReference type="AlphaFoldDB" id="A0A8J9S7G3"/>
<organism evidence="1">
    <name type="scientific">Phaeodactylum tricornutum</name>
    <name type="common">Diatom</name>
    <dbReference type="NCBI Taxonomy" id="2850"/>
    <lineage>
        <taxon>Eukaryota</taxon>
        <taxon>Sar</taxon>
        <taxon>Stramenopiles</taxon>
        <taxon>Ochrophyta</taxon>
        <taxon>Bacillariophyta</taxon>
        <taxon>Bacillariophyceae</taxon>
        <taxon>Bacillariophycidae</taxon>
        <taxon>Naviculales</taxon>
        <taxon>Phaeodactylaceae</taxon>
        <taxon>Phaeodactylum</taxon>
    </lineage>
</organism>
<sequence length="132" mass="14816">MYGRGERHLTAVLDENDVVVYQTGTWLVDGVSVGEGRAGFAYAQVETIQLVWTHNCEHGVVRGLALELVHDKDNADSPPIFVRHQFDQIEFGPEQLLAKIPVEWVNDSQGETKASCRALVSVNDQHWQDFLV</sequence>